<organism evidence="3 4">
    <name type="scientific">Spirosoma terrae</name>
    <dbReference type="NCBI Taxonomy" id="1968276"/>
    <lineage>
        <taxon>Bacteria</taxon>
        <taxon>Pseudomonadati</taxon>
        <taxon>Bacteroidota</taxon>
        <taxon>Cytophagia</taxon>
        <taxon>Cytophagales</taxon>
        <taxon>Cytophagaceae</taxon>
        <taxon>Spirosoma</taxon>
    </lineage>
</organism>
<reference evidence="3 4" key="1">
    <citation type="submission" date="2020-02" db="EMBL/GenBank/DDBJ databases">
        <title>Draft genome sequence of two Spirosoma agri KCTC 52727 and Spirosoma terrae KCTC 52035.</title>
        <authorList>
            <person name="Rojas J."/>
            <person name="Ambika Manirajan B."/>
            <person name="Suarez C."/>
            <person name="Ratering S."/>
            <person name="Schnell S."/>
        </authorList>
    </citation>
    <scope>NUCLEOTIDE SEQUENCE [LARGE SCALE GENOMIC DNA]</scope>
    <source>
        <strain evidence="3 4">KCTC 52035</strain>
    </source>
</reference>
<dbReference type="AlphaFoldDB" id="A0A6L9LA87"/>
<feature type="compositionally biased region" description="Low complexity" evidence="1">
    <location>
        <begin position="25"/>
        <end position="34"/>
    </location>
</feature>
<feature type="compositionally biased region" description="Low complexity" evidence="1">
    <location>
        <begin position="94"/>
        <end position="107"/>
    </location>
</feature>
<sequence>MDLSWLDELLAVPEEGADPQPSLLPPAAAEESSPVPDYADGAQEDADDEPLAADESEFTLLDQIRSYYNPQARRRYDPRPSLATPFSGYAGHVSSSTPAPSMSTSAPSTTAQQAYQYLQKKHGLAPHVAAGIVGNLMQESSLNTRAVGDGGKARGLAQWHPDRWAGVVNAARQAGVDPYDTNFQLDYILSEPGESARMLKRVGATKTPEEAAYAFAHSYERPARIEQARMNNARSLFQQGGQVELIPIL</sequence>
<feature type="region of interest" description="Disordered" evidence="1">
    <location>
        <begin position="1"/>
        <end position="56"/>
    </location>
</feature>
<dbReference type="Proteomes" id="UP000474175">
    <property type="component" value="Unassembled WGS sequence"/>
</dbReference>
<name>A0A6L9LA87_9BACT</name>
<keyword evidence="4" id="KW-1185">Reference proteome</keyword>
<dbReference type="Pfam" id="PF18013">
    <property type="entry name" value="Phage_lysozyme2"/>
    <property type="match status" value="1"/>
</dbReference>
<gene>
    <name evidence="3" type="ORF">GK108_12640</name>
</gene>
<evidence type="ECO:0000259" key="2">
    <source>
        <dbReference type="Pfam" id="PF18013"/>
    </source>
</evidence>
<evidence type="ECO:0000256" key="1">
    <source>
        <dbReference type="SAM" id="MobiDB-lite"/>
    </source>
</evidence>
<feature type="compositionally biased region" description="Acidic residues" evidence="1">
    <location>
        <begin position="42"/>
        <end position="56"/>
    </location>
</feature>
<dbReference type="Gene3D" id="1.10.530.10">
    <property type="match status" value="1"/>
</dbReference>
<dbReference type="RefSeq" id="WP_163948300.1">
    <property type="nucleotide sequence ID" value="NZ_JAAFZH010000004.1"/>
</dbReference>
<dbReference type="InterPro" id="IPR023346">
    <property type="entry name" value="Lysozyme-like_dom_sf"/>
</dbReference>
<feature type="region of interest" description="Disordered" evidence="1">
    <location>
        <begin position="71"/>
        <end position="107"/>
    </location>
</feature>
<evidence type="ECO:0000313" key="3">
    <source>
        <dbReference type="EMBL" id="NDU95723.1"/>
    </source>
</evidence>
<protein>
    <recommendedName>
        <fullName evidence="2">Phage tail lysozyme domain-containing protein</fullName>
    </recommendedName>
</protein>
<dbReference type="EMBL" id="JAAFZH010000004">
    <property type="protein sequence ID" value="NDU95723.1"/>
    <property type="molecule type" value="Genomic_DNA"/>
</dbReference>
<proteinExistence type="predicted"/>
<comment type="caution">
    <text evidence="3">The sequence shown here is derived from an EMBL/GenBank/DDBJ whole genome shotgun (WGS) entry which is preliminary data.</text>
</comment>
<accession>A0A6L9LA87</accession>
<feature type="domain" description="Phage tail lysozyme" evidence="2">
    <location>
        <begin position="110"/>
        <end position="237"/>
    </location>
</feature>
<dbReference type="InterPro" id="IPR041219">
    <property type="entry name" value="Phage_lysozyme2"/>
</dbReference>
<evidence type="ECO:0000313" key="4">
    <source>
        <dbReference type="Proteomes" id="UP000474175"/>
    </source>
</evidence>
<dbReference type="SUPFAM" id="SSF53955">
    <property type="entry name" value="Lysozyme-like"/>
    <property type="match status" value="1"/>
</dbReference>